<dbReference type="GO" id="GO:0043504">
    <property type="term" value="P:mitochondrial DNA repair"/>
    <property type="evidence" value="ECO:0007669"/>
    <property type="project" value="TreeGrafter"/>
</dbReference>
<dbReference type="PANTHER" id="PTHR11361">
    <property type="entry name" value="DNA MISMATCH REPAIR PROTEIN MUTS FAMILY MEMBER"/>
    <property type="match status" value="1"/>
</dbReference>
<dbReference type="InterPro" id="IPR007696">
    <property type="entry name" value="DNA_mismatch_repair_MutS_core"/>
</dbReference>
<feature type="region of interest" description="Disordered" evidence="7">
    <location>
        <begin position="94"/>
        <end position="148"/>
    </location>
</feature>
<dbReference type="GO" id="GO:0140664">
    <property type="term" value="F:ATP-dependent DNA damage sensor activity"/>
    <property type="evidence" value="ECO:0007669"/>
    <property type="project" value="InterPro"/>
</dbReference>
<dbReference type="Pfam" id="PF05188">
    <property type="entry name" value="MutS_II"/>
    <property type="match status" value="1"/>
</dbReference>
<dbReference type="SUPFAM" id="SSF55271">
    <property type="entry name" value="DNA repair protein MutS, domain I"/>
    <property type="match status" value="1"/>
</dbReference>
<dbReference type="SMART" id="SM00533">
    <property type="entry name" value="MUTSd"/>
    <property type="match status" value="1"/>
</dbReference>
<keyword evidence="2" id="KW-0547">Nucleotide-binding</keyword>
<dbReference type="Gene3D" id="3.40.50.300">
    <property type="entry name" value="P-loop containing nucleotide triphosphate hydrolases"/>
    <property type="match status" value="1"/>
</dbReference>
<dbReference type="SMART" id="SM00534">
    <property type="entry name" value="MUTSac"/>
    <property type="match status" value="1"/>
</dbReference>
<evidence type="ECO:0000256" key="5">
    <source>
        <dbReference type="ARBA" id="ARBA00023125"/>
    </source>
</evidence>
<dbReference type="Gene3D" id="1.10.1420.10">
    <property type="match status" value="1"/>
</dbReference>
<dbReference type="Pfam" id="PF05192">
    <property type="entry name" value="MutS_III"/>
    <property type="match status" value="1"/>
</dbReference>
<dbReference type="AlphaFoldDB" id="A0A5K1K3G3"/>
<sequence>MLSTPSSSIACCARRAVYLHLKRSIKTRPLIAEEPNQSLKKPKVTKKTYAELPTGRVLPDGTVSPPLNEWTGGLREAVVAHEISISSIHGPIREDSDLIPAKKTRRRRVKTSPSETSPMPEDAEESASTTPKRRKRRTSKQALDDVEVSAPTNPLATEVLDNLNRYPHCILLTRVGQFYESYFDQAAEVARLLNIKLTKKKWGGQRILMCGFPIMHLHKYLKILVQDHNRLVAMCEELRRDRPFDSKGTFERRVMRIVTPGTLIDEPFLNPYENNFLLSISSVQGQHSVDGLSASSVSASDAPVGLAWIDISTGEFYTKTTTVGCLRDEVVRISPKEVVLDERLREDDTSQVRKVVTEEDSFVSYFTPTPSSFPSVNGSPDDGITADELTAQINASKEVLPVALTTEEDRAVELLTAFMHANLMDHMPSLASPNRELPSSRMQIDSHTVKALEIREGLREGGTVGSLLNVIKRTVTSGGTRLLARWLCSPSTSVAEINARQSLVAFFHARPFLRQDLVQSLRDAEDATRIVQKFLLGRGNFQDLTAICTTVDIWSSIQERILMEKRMEGRCNVQIGDAQWASIEALMEKLSDLEWLANRVRAALIPRETAVSDEEVGLDEPSVGSMNPVSSPDPRNSLGVVDWTIRPTFSKHLSDLHSALQSLLAEKDDLERRLQVTYGAEKEAFEMLRNEITSQTTLLRRNAHIIDELDVTLAFANLAIEMRFVRPVITEGSSYHVVNGRHPTVELGLLTSGRSFTPNTVTLTPESQLQVITGPNMAGKSTLLRQTALIAILAQIGSYVPADSAQLGIVDRVFSRVGAKDDLFRDRSTFMVEMLEASDILRRATSRSLVIMDEVGRGTTVDDGLAIAFATVHHLLSVNGCRAMFATHFHELADMLGHMHDTDSHHGHGAFSKVAFFCTDVDEIEVSSEQQRYQRR</sequence>
<evidence type="ECO:0000259" key="8">
    <source>
        <dbReference type="PROSITE" id="PS00486"/>
    </source>
</evidence>
<dbReference type="Pfam" id="PF00488">
    <property type="entry name" value="MutS_V"/>
    <property type="match status" value="1"/>
</dbReference>
<protein>
    <submittedName>
        <fullName evidence="9">Type III secretion system ATPase</fullName>
    </submittedName>
</protein>
<dbReference type="SUPFAM" id="SSF52540">
    <property type="entry name" value="P-loop containing nucleoside triphosphate hydrolases"/>
    <property type="match status" value="1"/>
</dbReference>
<dbReference type="InterPro" id="IPR000432">
    <property type="entry name" value="DNA_mismatch_repair_MutS_C"/>
</dbReference>
<dbReference type="InterPro" id="IPR045076">
    <property type="entry name" value="MutS"/>
</dbReference>
<feature type="domain" description="DNA mismatch repair proteins mutS family" evidence="8">
    <location>
        <begin position="848"/>
        <end position="864"/>
    </location>
</feature>
<accession>A0A5K1K3G3</accession>
<dbReference type="EMBL" id="LR728629">
    <property type="protein sequence ID" value="VWP00599.1"/>
    <property type="molecule type" value="Genomic_DNA"/>
</dbReference>
<dbReference type="InterPro" id="IPR007695">
    <property type="entry name" value="DNA_mismatch_repair_MutS-lik_N"/>
</dbReference>
<dbReference type="PANTHER" id="PTHR11361:SF34">
    <property type="entry name" value="DNA MISMATCH REPAIR PROTEIN MSH1, MITOCHONDRIAL"/>
    <property type="match status" value="1"/>
</dbReference>
<dbReference type="GO" id="GO:0030983">
    <property type="term" value="F:mismatched DNA binding"/>
    <property type="evidence" value="ECO:0007669"/>
    <property type="project" value="InterPro"/>
</dbReference>
<dbReference type="GO" id="GO:0005634">
    <property type="term" value="C:nucleus"/>
    <property type="evidence" value="ECO:0007669"/>
    <property type="project" value="TreeGrafter"/>
</dbReference>
<keyword evidence="3" id="KW-0227">DNA damage</keyword>
<keyword evidence="6" id="KW-0234">DNA repair</keyword>
<comment type="similarity">
    <text evidence="1">Belongs to the DNA mismatch repair MutS family.</text>
</comment>
<evidence type="ECO:0000256" key="3">
    <source>
        <dbReference type="ARBA" id="ARBA00022763"/>
    </source>
</evidence>
<dbReference type="SUPFAM" id="SSF48334">
    <property type="entry name" value="DNA repair protein MutS, domain III"/>
    <property type="match status" value="1"/>
</dbReference>
<dbReference type="InterPro" id="IPR036678">
    <property type="entry name" value="MutS_con_dom_sf"/>
</dbReference>
<dbReference type="GO" id="GO:0005739">
    <property type="term" value="C:mitochondrion"/>
    <property type="evidence" value="ECO:0007669"/>
    <property type="project" value="TreeGrafter"/>
</dbReference>
<dbReference type="InterPro" id="IPR007860">
    <property type="entry name" value="DNA_mmatch_repair_MutS_con_dom"/>
</dbReference>
<keyword evidence="4" id="KW-0067">ATP-binding</keyword>
<reference evidence="9" key="1">
    <citation type="submission" date="2019-10" db="EMBL/GenBank/DDBJ databases">
        <authorList>
            <person name="Nor Muhammad N."/>
        </authorList>
    </citation>
    <scope>NUCLEOTIDE SEQUENCE</scope>
</reference>
<organism evidence="9">
    <name type="scientific">Ganoderma boninense</name>
    <dbReference type="NCBI Taxonomy" id="34458"/>
    <lineage>
        <taxon>Eukaryota</taxon>
        <taxon>Fungi</taxon>
        <taxon>Dikarya</taxon>
        <taxon>Basidiomycota</taxon>
        <taxon>Agaricomycotina</taxon>
        <taxon>Agaricomycetes</taxon>
        <taxon>Polyporales</taxon>
        <taxon>Polyporaceae</taxon>
        <taxon>Ganoderma</taxon>
    </lineage>
</organism>
<dbReference type="Pfam" id="PF01624">
    <property type="entry name" value="MutS_I"/>
    <property type="match status" value="1"/>
</dbReference>
<dbReference type="PROSITE" id="PS00486">
    <property type="entry name" value="DNA_MISMATCH_REPAIR_2"/>
    <property type="match status" value="1"/>
</dbReference>
<dbReference type="GO" id="GO:0005524">
    <property type="term" value="F:ATP binding"/>
    <property type="evidence" value="ECO:0007669"/>
    <property type="project" value="UniProtKB-KW"/>
</dbReference>
<evidence type="ECO:0000313" key="9">
    <source>
        <dbReference type="EMBL" id="VWP00599.1"/>
    </source>
</evidence>
<dbReference type="Gene3D" id="3.40.1170.10">
    <property type="entry name" value="DNA repair protein MutS, domain I"/>
    <property type="match status" value="1"/>
</dbReference>
<dbReference type="InterPro" id="IPR027417">
    <property type="entry name" value="P-loop_NTPase"/>
</dbReference>
<gene>
    <name evidence="9" type="primary">D0ZDL7</name>
</gene>
<dbReference type="Gene3D" id="3.30.420.110">
    <property type="entry name" value="MutS, connector domain"/>
    <property type="match status" value="1"/>
</dbReference>
<evidence type="ECO:0000256" key="1">
    <source>
        <dbReference type="ARBA" id="ARBA00006271"/>
    </source>
</evidence>
<dbReference type="InterPro" id="IPR036187">
    <property type="entry name" value="DNA_mismatch_repair_MutS_sf"/>
</dbReference>
<dbReference type="GO" id="GO:0006298">
    <property type="term" value="P:mismatch repair"/>
    <property type="evidence" value="ECO:0007669"/>
    <property type="project" value="InterPro"/>
</dbReference>
<evidence type="ECO:0000256" key="7">
    <source>
        <dbReference type="SAM" id="MobiDB-lite"/>
    </source>
</evidence>
<dbReference type="SUPFAM" id="SSF53150">
    <property type="entry name" value="DNA repair protein MutS, domain II"/>
    <property type="match status" value="1"/>
</dbReference>
<evidence type="ECO:0000256" key="6">
    <source>
        <dbReference type="ARBA" id="ARBA00023204"/>
    </source>
</evidence>
<dbReference type="InterPro" id="IPR016151">
    <property type="entry name" value="DNA_mismatch_repair_MutS_N"/>
</dbReference>
<proteinExistence type="inferred from homology"/>
<evidence type="ECO:0000256" key="2">
    <source>
        <dbReference type="ARBA" id="ARBA00022741"/>
    </source>
</evidence>
<name>A0A5K1K3G3_9APHY</name>
<keyword evidence="5" id="KW-0238">DNA-binding</keyword>
<evidence type="ECO:0000256" key="4">
    <source>
        <dbReference type="ARBA" id="ARBA00022840"/>
    </source>
</evidence>